<comment type="catalytic activity">
    <reaction evidence="1">
        <text>ATP + protein L-histidine = ADP + protein N-phospho-L-histidine.</text>
        <dbReference type="EC" id="2.7.13.3"/>
    </reaction>
</comment>
<evidence type="ECO:0000256" key="2">
    <source>
        <dbReference type="ARBA" id="ARBA00012438"/>
    </source>
</evidence>
<dbReference type="KEGG" id="brh:RBRH_02858"/>
<dbReference type="InterPro" id="IPR005467">
    <property type="entry name" value="His_kinase_dom"/>
</dbReference>
<proteinExistence type="predicted"/>
<dbReference type="Pfam" id="PF00512">
    <property type="entry name" value="HisKA"/>
    <property type="match status" value="1"/>
</dbReference>
<dbReference type="SUPFAM" id="SSF55874">
    <property type="entry name" value="ATPase domain of HSP90 chaperone/DNA topoisomerase II/histidine kinase"/>
    <property type="match status" value="1"/>
</dbReference>
<dbReference type="SMART" id="SM00387">
    <property type="entry name" value="HATPase_c"/>
    <property type="match status" value="1"/>
</dbReference>
<dbReference type="InterPro" id="IPR003661">
    <property type="entry name" value="HisK_dim/P_dom"/>
</dbReference>
<dbReference type="eggNOG" id="COG0642">
    <property type="taxonomic scope" value="Bacteria"/>
</dbReference>
<dbReference type="PROSITE" id="PS50109">
    <property type="entry name" value="HIS_KIN"/>
    <property type="match status" value="1"/>
</dbReference>
<gene>
    <name evidence="5" type="ordered locus">RBRH_02858</name>
</gene>
<evidence type="ECO:0000259" key="4">
    <source>
        <dbReference type="PROSITE" id="PS50109"/>
    </source>
</evidence>
<protein>
    <recommendedName>
        <fullName evidence="2">histidine kinase</fullName>
        <ecNumber evidence="2">2.7.13.3</ecNumber>
    </recommendedName>
</protein>
<accession>E5AQ96</accession>
<dbReference type="PANTHER" id="PTHR43547:SF2">
    <property type="entry name" value="HYBRID SIGNAL TRANSDUCTION HISTIDINE KINASE C"/>
    <property type="match status" value="1"/>
</dbReference>
<evidence type="ECO:0000313" key="5">
    <source>
        <dbReference type="EMBL" id="CBW74778.1"/>
    </source>
</evidence>
<dbReference type="SUPFAM" id="SSF47384">
    <property type="entry name" value="Homodimeric domain of signal transducing histidine kinase"/>
    <property type="match status" value="1"/>
</dbReference>
<dbReference type="CDD" id="cd00082">
    <property type="entry name" value="HisKA"/>
    <property type="match status" value="1"/>
</dbReference>
<feature type="domain" description="Histidine kinase" evidence="4">
    <location>
        <begin position="48"/>
        <end position="267"/>
    </location>
</feature>
<dbReference type="SMART" id="SM00388">
    <property type="entry name" value="HisKA"/>
    <property type="match status" value="1"/>
</dbReference>
<dbReference type="EC" id="2.7.13.3" evidence="2"/>
<dbReference type="STRING" id="882378.RBRH_02858"/>
<dbReference type="AlphaFoldDB" id="E5AQ96"/>
<keyword evidence="5" id="KW-0418">Kinase</keyword>
<name>E5AQ96_MYCRK</name>
<dbReference type="InterPro" id="IPR036890">
    <property type="entry name" value="HATPase_C_sf"/>
</dbReference>
<dbReference type="Proteomes" id="UP000007437">
    <property type="component" value="Chromosome"/>
</dbReference>
<evidence type="ECO:0000313" key="6">
    <source>
        <dbReference type="Proteomes" id="UP000007437"/>
    </source>
</evidence>
<organism evidence="5 6">
    <name type="scientific">Mycetohabitans rhizoxinica (strain DSM 19002 / CIP 109453 / HKI 454)</name>
    <name type="common">Paraburkholderia rhizoxinica</name>
    <dbReference type="NCBI Taxonomy" id="882378"/>
    <lineage>
        <taxon>Bacteria</taxon>
        <taxon>Pseudomonadati</taxon>
        <taxon>Pseudomonadota</taxon>
        <taxon>Betaproteobacteria</taxon>
        <taxon>Burkholderiales</taxon>
        <taxon>Burkholderiaceae</taxon>
        <taxon>Mycetohabitans</taxon>
    </lineage>
</organism>
<evidence type="ECO:0000256" key="1">
    <source>
        <dbReference type="ARBA" id="ARBA00000085"/>
    </source>
</evidence>
<sequence>MPNGEIVLSRSIPASGNFDGEPDDALAARAAYLQTVAALFARDRVLSVASHDLRSPLNGIHSWIYVLESKVGQAEPTIARALAGLRTGVEQQVRIIEDVIDATRAQSKALPLDKMMLDVERIVAHVVQCLDATFARERATAIEVRWPPSRISIVADGARIAQALWAALAYAVDASRPGGAVSMENVFEDGVWRASIRFQPSDALTNPDLPHAFEPFLRGTTPVQGTDGMPLALSVTQRVVLAHGGKSSAASGTDGFTSIALTLPERG</sequence>
<dbReference type="PANTHER" id="PTHR43547">
    <property type="entry name" value="TWO-COMPONENT HISTIDINE KINASE"/>
    <property type="match status" value="1"/>
</dbReference>
<dbReference type="Gene3D" id="3.30.565.10">
    <property type="entry name" value="Histidine kinase-like ATPase, C-terminal domain"/>
    <property type="match status" value="1"/>
</dbReference>
<dbReference type="EMBL" id="FR687359">
    <property type="protein sequence ID" value="CBW74778.1"/>
    <property type="molecule type" value="Genomic_DNA"/>
</dbReference>
<reference evidence="5 6" key="1">
    <citation type="journal article" date="2011" name="J. Bacteriol.">
        <title>Complete genome sequence of Burkholderia rhizoxinica, an endosymbiont of Rhizopus microsporus.</title>
        <authorList>
            <person name="Lackner G."/>
            <person name="Moebius N."/>
            <person name="Partida-Martinez L."/>
            <person name="Hertweck C."/>
        </authorList>
    </citation>
    <scope>NUCLEOTIDE SEQUENCE [LARGE SCALE GENOMIC DNA]</scope>
    <source>
        <strain evidence="6">DSM 19002 / CIP 109453 / HKI 454</strain>
    </source>
</reference>
<evidence type="ECO:0000256" key="3">
    <source>
        <dbReference type="ARBA" id="ARBA00022553"/>
    </source>
</evidence>
<dbReference type="GO" id="GO:0000155">
    <property type="term" value="F:phosphorelay sensor kinase activity"/>
    <property type="evidence" value="ECO:0007669"/>
    <property type="project" value="InterPro"/>
</dbReference>
<dbReference type="HOGENOM" id="CLU_000445_89_11_4"/>
<dbReference type="Pfam" id="PF02518">
    <property type="entry name" value="HATPase_c"/>
    <property type="match status" value="1"/>
</dbReference>
<dbReference type="InterPro" id="IPR003594">
    <property type="entry name" value="HATPase_dom"/>
</dbReference>
<keyword evidence="3" id="KW-0597">Phosphoprotein</keyword>
<dbReference type="Gene3D" id="1.10.287.130">
    <property type="match status" value="1"/>
</dbReference>
<keyword evidence="5" id="KW-0808">Transferase</keyword>
<dbReference type="InterPro" id="IPR036097">
    <property type="entry name" value="HisK_dim/P_sf"/>
</dbReference>